<dbReference type="Pfam" id="PF05239">
    <property type="entry name" value="PRC"/>
    <property type="match status" value="1"/>
</dbReference>
<dbReference type="AlphaFoldDB" id="A0A563UIE0"/>
<evidence type="ECO:0000313" key="4">
    <source>
        <dbReference type="Proteomes" id="UP000320042"/>
    </source>
</evidence>
<name>A0A563UIE0_9SPHI</name>
<feature type="region of interest" description="Disordered" evidence="1">
    <location>
        <begin position="157"/>
        <end position="177"/>
    </location>
</feature>
<dbReference type="InterPro" id="IPR011033">
    <property type="entry name" value="PRC_barrel-like_sf"/>
</dbReference>
<dbReference type="SUPFAM" id="SSF50346">
    <property type="entry name" value="PRC-barrel domain"/>
    <property type="match status" value="1"/>
</dbReference>
<dbReference type="OrthoDB" id="1422173at2"/>
<sequence length="177" mass="20223">MATEKKLNNYSYLEELSESDYEIVDGQPNIQGWDVLDDHGRKIGEVDDMLFNAQARKVRYIVLDMDSNDVGLEDGHVLIPIGVAELHENNDTVIVPGVTVDDIKRLPIYEYGREITPEIEADIRKVFVRPIGDGNGNVLPEPDFYDHEHFNETKFYGKRRPTSYLDEPNDGSENKPE</sequence>
<dbReference type="Gene3D" id="3.90.50.10">
    <property type="entry name" value="Photosynthetic Reaction Center, subunit H, domain 2"/>
    <property type="match status" value="1"/>
</dbReference>
<proteinExistence type="predicted"/>
<organism evidence="3 4">
    <name type="scientific">Mucilaginibacter pallidiroseus</name>
    <dbReference type="NCBI Taxonomy" id="2599295"/>
    <lineage>
        <taxon>Bacteria</taxon>
        <taxon>Pseudomonadati</taxon>
        <taxon>Bacteroidota</taxon>
        <taxon>Sphingobacteriia</taxon>
        <taxon>Sphingobacteriales</taxon>
        <taxon>Sphingobacteriaceae</taxon>
        <taxon>Mucilaginibacter</taxon>
    </lineage>
</organism>
<dbReference type="InterPro" id="IPR027275">
    <property type="entry name" value="PRC-brl_dom"/>
</dbReference>
<feature type="domain" description="PRC-barrel" evidence="2">
    <location>
        <begin position="28"/>
        <end position="97"/>
    </location>
</feature>
<dbReference type="EMBL" id="VOEJ01000001">
    <property type="protein sequence ID" value="TWR31076.1"/>
    <property type="molecule type" value="Genomic_DNA"/>
</dbReference>
<gene>
    <name evidence="3" type="ORF">FPZ43_00920</name>
</gene>
<evidence type="ECO:0000256" key="1">
    <source>
        <dbReference type="SAM" id="MobiDB-lite"/>
    </source>
</evidence>
<evidence type="ECO:0000313" key="3">
    <source>
        <dbReference type="EMBL" id="TWR31076.1"/>
    </source>
</evidence>
<keyword evidence="4" id="KW-1185">Reference proteome</keyword>
<protein>
    <submittedName>
        <fullName evidence="3">PRC-barrel domain containing protein</fullName>
    </submittedName>
</protein>
<accession>A0A563UIE0</accession>
<evidence type="ECO:0000259" key="2">
    <source>
        <dbReference type="Pfam" id="PF05239"/>
    </source>
</evidence>
<comment type="caution">
    <text evidence="3">The sequence shown here is derived from an EMBL/GenBank/DDBJ whole genome shotgun (WGS) entry which is preliminary data.</text>
</comment>
<dbReference type="Proteomes" id="UP000320042">
    <property type="component" value="Unassembled WGS sequence"/>
</dbReference>
<dbReference type="InterPro" id="IPR014747">
    <property type="entry name" value="Bac_photo_RC_H_C"/>
</dbReference>
<reference evidence="3 4" key="1">
    <citation type="submission" date="2019-07" db="EMBL/GenBank/DDBJ databases">
        <authorList>
            <person name="Kim J."/>
        </authorList>
    </citation>
    <scope>NUCLEOTIDE SEQUENCE [LARGE SCALE GENOMIC DNA]</scope>
    <source>
        <strain evidence="4">dk17</strain>
    </source>
</reference>
<dbReference type="GO" id="GO:0030077">
    <property type="term" value="C:plasma membrane light-harvesting complex"/>
    <property type="evidence" value="ECO:0007669"/>
    <property type="project" value="InterPro"/>
</dbReference>
<dbReference type="RefSeq" id="WP_146379975.1">
    <property type="nucleotide sequence ID" value="NZ_VOEJ01000001.1"/>
</dbReference>
<dbReference type="GO" id="GO:0019684">
    <property type="term" value="P:photosynthesis, light reaction"/>
    <property type="evidence" value="ECO:0007669"/>
    <property type="project" value="InterPro"/>
</dbReference>